<dbReference type="AlphaFoldDB" id="H1DE58"/>
<dbReference type="EMBL" id="ADMC01000005">
    <property type="protein sequence ID" value="EHP50855.1"/>
    <property type="molecule type" value="Genomic_DNA"/>
</dbReference>
<dbReference type="Pfam" id="PF14907">
    <property type="entry name" value="NTP_transf_5"/>
    <property type="match status" value="1"/>
</dbReference>
<comment type="caution">
    <text evidence="1">The sequence shown here is derived from an EMBL/GenBank/DDBJ whole genome shotgun (WGS) entry which is preliminary data.</text>
</comment>
<dbReference type="HOGENOM" id="CLU_045664_0_0_10"/>
<gene>
    <name evidence="1" type="ORF">HMPREF9449_00544</name>
</gene>
<dbReference type="Proteomes" id="UP000004892">
    <property type="component" value="Unassembled WGS sequence"/>
</dbReference>
<evidence type="ECO:0000313" key="1">
    <source>
        <dbReference type="EMBL" id="EHP50855.1"/>
    </source>
</evidence>
<dbReference type="InterPro" id="IPR039498">
    <property type="entry name" value="NTP_transf_5"/>
</dbReference>
<keyword evidence="2" id="KW-1185">Reference proteome</keyword>
<name>H1DE58_9BACT</name>
<dbReference type="RefSeq" id="WP_009135698.1">
    <property type="nucleotide sequence ID" value="NZ_JH594596.1"/>
</dbReference>
<proteinExistence type="predicted"/>
<dbReference type="eggNOG" id="COG2244">
    <property type="taxonomic scope" value="Bacteria"/>
</dbReference>
<dbReference type="GeneID" id="98068187"/>
<dbReference type="STRING" id="742817.HMPREF9449_00544"/>
<reference evidence="1 2" key="1">
    <citation type="submission" date="2012-01" db="EMBL/GenBank/DDBJ databases">
        <title>The Genome Sequence of Odoribacter laneus YIT 12061.</title>
        <authorList>
            <consortium name="The Broad Institute Genome Sequencing Platform"/>
            <person name="Earl A."/>
            <person name="Ward D."/>
            <person name="Feldgarden M."/>
            <person name="Gevers D."/>
            <person name="Morotomi M."/>
            <person name="Young S.K."/>
            <person name="Zeng Q."/>
            <person name="Gargeya S."/>
            <person name="Fitzgerald M."/>
            <person name="Haas B."/>
            <person name="Abouelleil A."/>
            <person name="Alvarado L."/>
            <person name="Arachchi H.M."/>
            <person name="Berlin A."/>
            <person name="Chapman S.B."/>
            <person name="Gearin G."/>
            <person name="Goldberg J."/>
            <person name="Griggs A."/>
            <person name="Gujja S."/>
            <person name="Hansen M."/>
            <person name="Heiman D."/>
            <person name="Howarth C."/>
            <person name="Larimer J."/>
            <person name="Lui A."/>
            <person name="MacDonald P.J.P."/>
            <person name="McCowen C."/>
            <person name="Montmayeur A."/>
            <person name="Murphy C."/>
            <person name="Neiman D."/>
            <person name="Pearson M."/>
            <person name="Priest M."/>
            <person name="Roberts A."/>
            <person name="Saif S."/>
            <person name="Shea T."/>
            <person name="Sisk P."/>
            <person name="Stolte C."/>
            <person name="Sykes S."/>
            <person name="Wortman J."/>
            <person name="Nusbaum C."/>
            <person name="Birren B."/>
        </authorList>
    </citation>
    <scope>NUCLEOTIDE SEQUENCE [LARGE SCALE GENOMIC DNA]</scope>
    <source>
        <strain evidence="1 2">YIT 12061</strain>
    </source>
</reference>
<sequence length="379" mass="44549">MEQTIIPLTKLFFELIQISLGNRKEFSCIPSAKDWFGIYELAHRQALTGVLFTGITLLPQNQKPPQKLLLKWYAISEQIRILNKRINKECIIVGNHLKEKGFDYTILKGQSMAALYTFPLLRMPGDIDVWLHPAKISECSLSLVRKSVLELAGDKGKLEGVTYCHVHYPLLKDTEVELHFTPSWMNGFADNKRLQKFFMEQVPVQFSNEIELPDISENINSPTIEFNRFYILLHIYRHLFGEGIGLRQLMDYYHVLHHQASEDSIKRTLDILQQMGMTRFASAVMFVMQKVFGLKDNYLILPPDIKEGRFLLSEIMRSGNFGKFDKRIRRSSRMKYASVRFAFSLKRNCTFFKHYPHEVLTDAPFRIWLYFWRKWHGWI</sequence>
<protein>
    <recommendedName>
        <fullName evidence="3">Nucleotidyltransferase</fullName>
    </recommendedName>
</protein>
<accession>H1DE58</accession>
<evidence type="ECO:0000313" key="2">
    <source>
        <dbReference type="Proteomes" id="UP000004892"/>
    </source>
</evidence>
<dbReference type="PATRIC" id="fig|742817.3.peg.577"/>
<evidence type="ECO:0008006" key="3">
    <source>
        <dbReference type="Google" id="ProtNLM"/>
    </source>
</evidence>
<organism evidence="1 2">
    <name type="scientific">Odoribacter laneus YIT 12061</name>
    <dbReference type="NCBI Taxonomy" id="742817"/>
    <lineage>
        <taxon>Bacteria</taxon>
        <taxon>Pseudomonadati</taxon>
        <taxon>Bacteroidota</taxon>
        <taxon>Bacteroidia</taxon>
        <taxon>Bacteroidales</taxon>
        <taxon>Odoribacteraceae</taxon>
        <taxon>Odoribacter</taxon>
    </lineage>
</organism>